<dbReference type="InParanoid" id="A0A1D3CVI1"/>
<feature type="coiled-coil region" evidence="1">
    <location>
        <begin position="186"/>
        <end position="367"/>
    </location>
</feature>
<proteinExistence type="predicted"/>
<dbReference type="AlphaFoldDB" id="A0A1D3CVI1"/>
<organism evidence="2 3">
    <name type="scientific">Cyclospora cayetanensis</name>
    <dbReference type="NCBI Taxonomy" id="88456"/>
    <lineage>
        <taxon>Eukaryota</taxon>
        <taxon>Sar</taxon>
        <taxon>Alveolata</taxon>
        <taxon>Apicomplexa</taxon>
        <taxon>Conoidasida</taxon>
        <taxon>Coccidia</taxon>
        <taxon>Eucoccidiorida</taxon>
        <taxon>Eimeriorina</taxon>
        <taxon>Eimeriidae</taxon>
        <taxon>Cyclospora</taxon>
    </lineage>
</organism>
<feature type="coiled-coil region" evidence="1">
    <location>
        <begin position="27"/>
        <end position="107"/>
    </location>
</feature>
<evidence type="ECO:0000256" key="1">
    <source>
        <dbReference type="SAM" id="Coils"/>
    </source>
</evidence>
<evidence type="ECO:0000313" key="3">
    <source>
        <dbReference type="Proteomes" id="UP000095192"/>
    </source>
</evidence>
<evidence type="ECO:0000313" key="2">
    <source>
        <dbReference type="EMBL" id="OEH75192.1"/>
    </source>
</evidence>
<comment type="caution">
    <text evidence="2">The sequence shown here is derived from an EMBL/GenBank/DDBJ whole genome shotgun (WGS) entry which is preliminary data.</text>
</comment>
<reference evidence="2 3" key="1">
    <citation type="journal article" date="2016" name="BMC Genomics">
        <title>Comparative genomics reveals Cyclospora cayetanensis possesses coccidia-like metabolism and invasion components but unique surface antigens.</title>
        <authorList>
            <person name="Liu S."/>
            <person name="Wang L."/>
            <person name="Zheng H."/>
            <person name="Xu Z."/>
            <person name="Roellig D.M."/>
            <person name="Li N."/>
            <person name="Frace M.A."/>
            <person name="Tang K."/>
            <person name="Arrowood M.J."/>
            <person name="Moss D.M."/>
            <person name="Zhang L."/>
            <person name="Feng Y."/>
            <person name="Xiao L."/>
        </authorList>
    </citation>
    <scope>NUCLEOTIDE SEQUENCE [LARGE SCALE GENOMIC DNA]</scope>
    <source>
        <strain evidence="2 3">CHN_HEN01</strain>
    </source>
</reference>
<dbReference type="EMBL" id="JROU02001800">
    <property type="protein sequence ID" value="OEH75192.1"/>
    <property type="molecule type" value="Genomic_DNA"/>
</dbReference>
<dbReference type="VEuPathDB" id="ToxoDB:cyc_07947"/>
<sequence length="400" mass="44844">MLGVLRGDTSVHLCFSASPHVENSARRAQGNALLQQLQRKYALLQQQQELDASAAAEKQRLQQELLDMREQLLQQKESVAAAQQMVIEELQQQKQKLVEEILTQNRISDVLRERDAQHVEARTAAAAAKEELQQIKPTIGQLQQEALELRVRLEEKEKIVAFLQHRSALAAAQPDGSTGNVGADDIKRLEEKKEEMEALMNDKVRVPLVAAADGVSVLRQQLQHLEEELERKKKESVAADARGAAEEEKVSLVRNNASLLREVERLRAEAKTLNSQMKDLIAGSLPSSGGNQKAASQQQLLLARLEEAALLRTSAEEEIRCLRLERAQGEAQLKELRRQIEDLKAAAQREESQTEELQRQLQLTTMKDHLLSRMPALELSVNQLRAKLWSADSACAGERD</sequence>
<accession>A0A1D3CVI1</accession>
<dbReference type="Proteomes" id="UP000095192">
    <property type="component" value="Unassembled WGS sequence"/>
</dbReference>
<keyword evidence="3" id="KW-1185">Reference proteome</keyword>
<name>A0A1D3CVI1_9EIME</name>
<protein>
    <submittedName>
        <fullName evidence="2">Uncharacterized protein</fullName>
    </submittedName>
</protein>
<gene>
    <name evidence="2" type="ORF">cyc_07947</name>
</gene>
<keyword evidence="1" id="KW-0175">Coiled coil</keyword>